<feature type="domain" description="Mur ligase N-terminal catalytic" evidence="9">
    <location>
        <begin position="10"/>
        <end position="106"/>
    </location>
</feature>
<dbReference type="GO" id="GO:0009252">
    <property type="term" value="P:peptidoglycan biosynthetic process"/>
    <property type="evidence" value="ECO:0007669"/>
    <property type="project" value="UniProtKB-KW"/>
</dbReference>
<dbReference type="PANTHER" id="PTHR43445">
    <property type="entry name" value="UDP-N-ACETYLMURAMATE--L-ALANINE LIGASE-RELATED"/>
    <property type="match status" value="1"/>
</dbReference>
<dbReference type="PANTHER" id="PTHR43445:SF5">
    <property type="entry name" value="UDP-N-ACETYLMURAMATE--L-ALANYL-GAMMA-D-GLUTAMYL-MESO-2,6-DIAMINOHEPTANDIOATE LIGASE"/>
    <property type="match status" value="1"/>
</dbReference>
<dbReference type="Gene3D" id="3.40.1190.10">
    <property type="entry name" value="Mur-like, catalytic domain"/>
    <property type="match status" value="1"/>
</dbReference>
<dbReference type="KEGG" id="tpx:Turpa_3195"/>
<evidence type="ECO:0000256" key="7">
    <source>
        <dbReference type="ARBA" id="ARBA00023306"/>
    </source>
</evidence>
<dbReference type="Pfam" id="PF02875">
    <property type="entry name" value="Mur_ligase_C"/>
    <property type="match status" value="1"/>
</dbReference>
<evidence type="ECO:0000256" key="8">
    <source>
        <dbReference type="ARBA" id="ARBA00023316"/>
    </source>
</evidence>
<dbReference type="GO" id="GO:0005524">
    <property type="term" value="F:ATP binding"/>
    <property type="evidence" value="ECO:0007669"/>
    <property type="project" value="UniProtKB-KW"/>
</dbReference>
<evidence type="ECO:0000259" key="11">
    <source>
        <dbReference type="Pfam" id="PF08245"/>
    </source>
</evidence>
<evidence type="ECO:0000259" key="9">
    <source>
        <dbReference type="Pfam" id="PF01225"/>
    </source>
</evidence>
<dbReference type="GO" id="GO:0008360">
    <property type="term" value="P:regulation of cell shape"/>
    <property type="evidence" value="ECO:0007669"/>
    <property type="project" value="UniProtKB-KW"/>
</dbReference>
<dbReference type="InterPro" id="IPR013221">
    <property type="entry name" value="Mur_ligase_cen"/>
</dbReference>
<keyword evidence="7" id="KW-0131">Cell cycle</keyword>
<dbReference type="Gene3D" id="3.40.50.720">
    <property type="entry name" value="NAD(P)-binding Rossmann-like Domain"/>
    <property type="match status" value="1"/>
</dbReference>
<keyword evidence="5" id="KW-0133">Cell shape</keyword>
<dbReference type="HOGENOM" id="CLU_028104_0_2_12"/>
<dbReference type="GO" id="GO:0008763">
    <property type="term" value="F:UDP-N-acetylmuramate-L-alanine ligase activity"/>
    <property type="evidence" value="ECO:0007669"/>
    <property type="project" value="UniProtKB-EC"/>
</dbReference>
<evidence type="ECO:0000313" key="12">
    <source>
        <dbReference type="EMBL" id="AFM13834.1"/>
    </source>
</evidence>
<dbReference type="GO" id="GO:0051301">
    <property type="term" value="P:cell division"/>
    <property type="evidence" value="ECO:0007669"/>
    <property type="project" value="UniProtKB-KW"/>
</dbReference>
<dbReference type="GO" id="GO:0071555">
    <property type="term" value="P:cell wall organization"/>
    <property type="evidence" value="ECO:0007669"/>
    <property type="project" value="UniProtKB-KW"/>
</dbReference>
<dbReference type="InterPro" id="IPR036565">
    <property type="entry name" value="Mur-like_cat_sf"/>
</dbReference>
<dbReference type="OrthoDB" id="9804126at2"/>
<dbReference type="SUPFAM" id="SSF51984">
    <property type="entry name" value="MurCD N-terminal domain"/>
    <property type="match status" value="1"/>
</dbReference>
<evidence type="ECO:0000256" key="2">
    <source>
        <dbReference type="ARBA" id="ARBA00022618"/>
    </source>
</evidence>
<keyword evidence="6" id="KW-0573">Peptidoglycan synthesis</keyword>
<keyword evidence="4" id="KW-0067">ATP-binding</keyword>
<evidence type="ECO:0000256" key="5">
    <source>
        <dbReference type="ARBA" id="ARBA00022960"/>
    </source>
</evidence>
<accession>I4B977</accession>
<dbReference type="Proteomes" id="UP000006048">
    <property type="component" value="Chromosome"/>
</dbReference>
<dbReference type="RefSeq" id="WP_014804334.1">
    <property type="nucleotide sequence ID" value="NC_018020.1"/>
</dbReference>
<dbReference type="InterPro" id="IPR050061">
    <property type="entry name" value="MurCDEF_pg_biosynth"/>
</dbReference>
<dbReference type="InterPro" id="IPR000713">
    <property type="entry name" value="Mur_ligase_N"/>
</dbReference>
<keyword evidence="13" id="KW-1185">Reference proteome</keyword>
<dbReference type="STRING" id="869212.Turpa_3195"/>
<evidence type="ECO:0000256" key="1">
    <source>
        <dbReference type="ARBA" id="ARBA00022598"/>
    </source>
</evidence>
<keyword evidence="3" id="KW-0547">Nucleotide-binding</keyword>
<evidence type="ECO:0000256" key="4">
    <source>
        <dbReference type="ARBA" id="ARBA00022840"/>
    </source>
</evidence>
<dbReference type="InterPro" id="IPR036615">
    <property type="entry name" value="Mur_ligase_C_dom_sf"/>
</dbReference>
<evidence type="ECO:0000256" key="3">
    <source>
        <dbReference type="ARBA" id="ARBA00022741"/>
    </source>
</evidence>
<dbReference type="SUPFAM" id="SSF53244">
    <property type="entry name" value="MurD-like peptide ligases, peptide-binding domain"/>
    <property type="match status" value="1"/>
</dbReference>
<protein>
    <submittedName>
        <fullName evidence="12">UDP-N-acetylmuramate--L-alanine ligase</fullName>
        <ecNumber evidence="12">6.3.2.8</ecNumber>
    </submittedName>
</protein>
<reference evidence="12 13" key="1">
    <citation type="submission" date="2012-06" db="EMBL/GenBank/DDBJ databases">
        <title>The complete chromosome of genome of Turneriella parva DSM 21527.</title>
        <authorList>
            <consortium name="US DOE Joint Genome Institute (JGI-PGF)"/>
            <person name="Lucas S."/>
            <person name="Han J."/>
            <person name="Lapidus A."/>
            <person name="Bruce D."/>
            <person name="Goodwin L."/>
            <person name="Pitluck S."/>
            <person name="Peters L."/>
            <person name="Kyrpides N."/>
            <person name="Mavromatis K."/>
            <person name="Ivanova N."/>
            <person name="Mikhailova N."/>
            <person name="Chertkov O."/>
            <person name="Detter J.C."/>
            <person name="Tapia R."/>
            <person name="Han C."/>
            <person name="Land M."/>
            <person name="Hauser L."/>
            <person name="Markowitz V."/>
            <person name="Cheng J.-F."/>
            <person name="Hugenholtz P."/>
            <person name="Woyke T."/>
            <person name="Wu D."/>
            <person name="Gronow S."/>
            <person name="Wellnitz S."/>
            <person name="Brambilla E."/>
            <person name="Klenk H.-P."/>
            <person name="Eisen J.A."/>
        </authorList>
    </citation>
    <scope>NUCLEOTIDE SEQUENCE [LARGE SCALE GENOMIC DNA]</scope>
    <source>
        <strain evidence="13">ATCC BAA-1111 / DSM 21527 / NCTC 11395 / H</strain>
    </source>
</reference>
<organism evidence="12 13">
    <name type="scientific">Turneriella parva (strain ATCC BAA-1111 / DSM 21527 / NCTC 11395 / H)</name>
    <name type="common">Leptospira parva</name>
    <dbReference type="NCBI Taxonomy" id="869212"/>
    <lineage>
        <taxon>Bacteria</taxon>
        <taxon>Pseudomonadati</taxon>
        <taxon>Spirochaetota</taxon>
        <taxon>Spirochaetia</taxon>
        <taxon>Leptospirales</taxon>
        <taxon>Leptospiraceae</taxon>
        <taxon>Turneriella</taxon>
    </lineage>
</organism>
<dbReference type="PATRIC" id="fig|869212.3.peg.3224"/>
<gene>
    <name evidence="12" type="ordered locus">Turpa_3195</name>
</gene>
<feature type="domain" description="Mur ligase C-terminal" evidence="10">
    <location>
        <begin position="320"/>
        <end position="449"/>
    </location>
</feature>
<dbReference type="SUPFAM" id="SSF53623">
    <property type="entry name" value="MurD-like peptide ligases, catalytic domain"/>
    <property type="match status" value="1"/>
</dbReference>
<evidence type="ECO:0000256" key="6">
    <source>
        <dbReference type="ARBA" id="ARBA00022984"/>
    </source>
</evidence>
<keyword evidence="2" id="KW-0132">Cell division</keyword>
<feature type="domain" description="Mur ligase central" evidence="11">
    <location>
        <begin position="115"/>
        <end position="297"/>
    </location>
</feature>
<dbReference type="EC" id="6.3.2.8" evidence="12"/>
<dbReference type="Pfam" id="PF01225">
    <property type="entry name" value="Mur_ligase"/>
    <property type="match status" value="1"/>
</dbReference>
<dbReference type="Pfam" id="PF08245">
    <property type="entry name" value="Mur_ligase_M"/>
    <property type="match status" value="1"/>
</dbReference>
<name>I4B977_TURPD</name>
<sequence>MVEPAAQKSIYFIGIGGTAMAGAAVMARQLGFEVRGADANVYPPTLHELEAAAIPFRQPYAAENLSDRPDLVVLGNAISRGNVELEAALNARLEILSLPEFIARFVIKRRDSIVIAGTHGKTTTTSLVAHILRSAGIDAGYMIGGVAPDFARSADLGTANNFVIEGDEYDTSIFDPRPKFLSYRPSHVLMNNIEFDHADIFADFAAVQAAFARLVKIIPENGLLVTNADNAACMQLAATARSQVLTFGRSESADYRLLHHDASTNRVTFSHAGKEHTYQFALPGEHNALNLLAAIALLSAQKLPEAALAAALQNFKGVRRRLEKRYESDSLTVIEDFAHHPTAIRANIGTLRQRYAGRRLMLLIEPRSNTMVRNIFQKELAETLALSDETLITQIYRPEKYAASERLNLGELIADIRAAGKAADELPAESRLKFLLSHIRPGDVVCFMTNGSFGGLIDETVAALAARE</sequence>
<evidence type="ECO:0000313" key="13">
    <source>
        <dbReference type="Proteomes" id="UP000006048"/>
    </source>
</evidence>
<dbReference type="AlphaFoldDB" id="I4B977"/>
<keyword evidence="1 12" id="KW-0436">Ligase</keyword>
<dbReference type="EMBL" id="CP002959">
    <property type="protein sequence ID" value="AFM13834.1"/>
    <property type="molecule type" value="Genomic_DNA"/>
</dbReference>
<keyword evidence="8" id="KW-0961">Cell wall biogenesis/degradation</keyword>
<dbReference type="Gene3D" id="3.90.190.20">
    <property type="entry name" value="Mur ligase, C-terminal domain"/>
    <property type="match status" value="1"/>
</dbReference>
<dbReference type="InterPro" id="IPR004101">
    <property type="entry name" value="Mur_ligase_C"/>
</dbReference>
<proteinExistence type="predicted"/>
<evidence type="ECO:0000259" key="10">
    <source>
        <dbReference type="Pfam" id="PF02875"/>
    </source>
</evidence>